<organism evidence="1 2">
    <name type="scientific">Petralouisia muris</name>
    <dbReference type="NCBI Taxonomy" id="3032872"/>
    <lineage>
        <taxon>Bacteria</taxon>
        <taxon>Bacillati</taxon>
        <taxon>Bacillota</taxon>
        <taxon>Clostridia</taxon>
        <taxon>Lachnospirales</taxon>
        <taxon>Lachnospiraceae</taxon>
        <taxon>Petralouisia</taxon>
    </lineage>
</organism>
<name>A0AC61RNU0_9FIRM</name>
<reference evidence="1" key="1">
    <citation type="submission" date="2019-04" db="EMBL/GenBank/DDBJ databases">
        <title>Microbes associate with the intestines of laboratory mice.</title>
        <authorList>
            <person name="Navarre W."/>
            <person name="Wong E."/>
            <person name="Huang K."/>
            <person name="Tropini C."/>
            <person name="Ng K."/>
            <person name="Yu B."/>
        </authorList>
    </citation>
    <scope>NUCLEOTIDE SEQUENCE</scope>
    <source>
        <strain evidence="1">NM01_1-7b</strain>
    </source>
</reference>
<gene>
    <name evidence="1" type="ORF">E5329_26230</name>
</gene>
<protein>
    <submittedName>
        <fullName evidence="1">Uncharacterized protein</fullName>
    </submittedName>
</protein>
<sequence>MNSVRSEFVKASKVLEYFAHNNDKFEQRFSSLLDNMIDFIKKAGIEGKVTVNELSLGYMLLDYFEDIRRLKEFHKIEHINSIKIVAYTSYWFLRRKPIQILEQEKELLYINERFVLAYIMDFMSGDDEVPILLRENDGLKSFSESLFYFLKYRFREASSLEIMLTAFFAGQIYQEKEIDLSGCLAKYV</sequence>
<dbReference type="Proteomes" id="UP000304953">
    <property type="component" value="Unassembled WGS sequence"/>
</dbReference>
<proteinExistence type="predicted"/>
<evidence type="ECO:0000313" key="1">
    <source>
        <dbReference type="EMBL" id="TGY88011.1"/>
    </source>
</evidence>
<evidence type="ECO:0000313" key="2">
    <source>
        <dbReference type="Proteomes" id="UP000304953"/>
    </source>
</evidence>
<keyword evidence="2" id="KW-1185">Reference proteome</keyword>
<dbReference type="EMBL" id="SRYA01000107">
    <property type="protein sequence ID" value="TGY88011.1"/>
    <property type="molecule type" value="Genomic_DNA"/>
</dbReference>
<comment type="caution">
    <text evidence="1">The sequence shown here is derived from an EMBL/GenBank/DDBJ whole genome shotgun (WGS) entry which is preliminary data.</text>
</comment>
<accession>A0AC61RNU0</accession>